<evidence type="ECO:0000256" key="10">
    <source>
        <dbReference type="ARBA" id="ARBA00023010"/>
    </source>
</evidence>
<keyword evidence="5 12" id="KW-0963">Cytoplasm</keyword>
<dbReference type="SMART" id="SM00957">
    <property type="entry name" value="SecA_DEAD"/>
    <property type="match status" value="1"/>
</dbReference>
<feature type="domain" description="SecA family profile" evidence="16">
    <location>
        <begin position="1"/>
        <end position="625"/>
    </location>
</feature>
<dbReference type="Proteomes" id="UP000229615">
    <property type="component" value="Unassembled WGS sequence"/>
</dbReference>
<keyword evidence="4 12" id="KW-1003">Cell membrane</keyword>
<name>A0A2H0UPZ5_9BACT</name>
<comment type="similarity">
    <text evidence="2 12 13">Belongs to the SecA family.</text>
</comment>
<dbReference type="NCBIfam" id="TIGR00963">
    <property type="entry name" value="secA"/>
    <property type="match status" value="1"/>
</dbReference>
<dbReference type="NCBIfam" id="NF009538">
    <property type="entry name" value="PRK12904.1"/>
    <property type="match status" value="1"/>
</dbReference>
<dbReference type="SUPFAM" id="SSF52540">
    <property type="entry name" value="P-loop containing nucleoside triphosphate hydrolases"/>
    <property type="match status" value="2"/>
</dbReference>
<comment type="subunit">
    <text evidence="12">Monomer and homodimer. Part of the essential Sec protein translocation apparatus which comprises SecA, SecYEG and auxiliary proteins SecDF. Other proteins may also be involved.</text>
</comment>
<evidence type="ECO:0000256" key="12">
    <source>
        <dbReference type="HAMAP-Rule" id="MF_01382"/>
    </source>
</evidence>
<dbReference type="GO" id="GO:0006605">
    <property type="term" value="P:protein targeting"/>
    <property type="evidence" value="ECO:0007669"/>
    <property type="project" value="UniProtKB-UniRule"/>
</dbReference>
<keyword evidence="3 12" id="KW-0813">Transport</keyword>
<dbReference type="GO" id="GO:0005886">
    <property type="term" value="C:plasma membrane"/>
    <property type="evidence" value="ECO:0007669"/>
    <property type="project" value="UniProtKB-SubCell"/>
</dbReference>
<dbReference type="GO" id="GO:0008564">
    <property type="term" value="F:protein-exporting ATPase activity"/>
    <property type="evidence" value="ECO:0007669"/>
    <property type="project" value="UniProtKB-EC"/>
</dbReference>
<evidence type="ECO:0000256" key="1">
    <source>
        <dbReference type="ARBA" id="ARBA00004170"/>
    </source>
</evidence>
<dbReference type="PROSITE" id="PS01312">
    <property type="entry name" value="SECA"/>
    <property type="match status" value="1"/>
</dbReference>
<dbReference type="SMART" id="SM00958">
    <property type="entry name" value="SecA_PP_bind"/>
    <property type="match status" value="1"/>
</dbReference>
<dbReference type="EC" id="7.4.2.8" evidence="12"/>
<feature type="domain" description="Helicase ATP-binding" evidence="14">
    <location>
        <begin position="86"/>
        <end position="289"/>
    </location>
</feature>
<dbReference type="InterPro" id="IPR014001">
    <property type="entry name" value="Helicase_ATP-bd"/>
</dbReference>
<evidence type="ECO:0000313" key="18">
    <source>
        <dbReference type="Proteomes" id="UP000229615"/>
    </source>
</evidence>
<dbReference type="CDD" id="cd18803">
    <property type="entry name" value="SF2_C_secA"/>
    <property type="match status" value="1"/>
</dbReference>
<reference evidence="18" key="1">
    <citation type="submission" date="2017-09" db="EMBL/GenBank/DDBJ databases">
        <title>Depth-based differentiation of microbial function through sediment-hosted aquifers and enrichment of novel symbionts in the deep terrestrial subsurface.</title>
        <authorList>
            <person name="Probst A.J."/>
            <person name="Ladd B."/>
            <person name="Jarett J.K."/>
            <person name="Geller-Mcgrath D.E."/>
            <person name="Sieber C.M.K."/>
            <person name="Emerson J.B."/>
            <person name="Anantharaman K."/>
            <person name="Thomas B.C."/>
            <person name="Malmstrom R."/>
            <person name="Stieglmeier M."/>
            <person name="Klingl A."/>
            <person name="Woyke T."/>
            <person name="Ryan C.M."/>
            <person name="Banfield J.F."/>
        </authorList>
    </citation>
    <scope>NUCLEOTIDE SEQUENCE [LARGE SCALE GENOMIC DNA]</scope>
</reference>
<dbReference type="InterPro" id="IPR014018">
    <property type="entry name" value="SecA_motor_DEAD"/>
</dbReference>
<dbReference type="Gene3D" id="3.90.1440.10">
    <property type="entry name" value="SecA, preprotein cross-linking domain"/>
    <property type="match status" value="1"/>
</dbReference>
<dbReference type="SUPFAM" id="SSF81767">
    <property type="entry name" value="Pre-protein crosslinking domain of SecA"/>
    <property type="match status" value="1"/>
</dbReference>
<dbReference type="PROSITE" id="PS51192">
    <property type="entry name" value="HELICASE_ATP_BIND_1"/>
    <property type="match status" value="1"/>
</dbReference>
<evidence type="ECO:0000259" key="16">
    <source>
        <dbReference type="PROSITE" id="PS51196"/>
    </source>
</evidence>
<dbReference type="AlphaFoldDB" id="A0A2H0UPZ5"/>
<dbReference type="InterPro" id="IPR036670">
    <property type="entry name" value="SecA_X-link_sf"/>
</dbReference>
<evidence type="ECO:0000256" key="9">
    <source>
        <dbReference type="ARBA" id="ARBA00022967"/>
    </source>
</evidence>
<evidence type="ECO:0000256" key="5">
    <source>
        <dbReference type="ARBA" id="ARBA00022490"/>
    </source>
</evidence>
<evidence type="ECO:0000256" key="3">
    <source>
        <dbReference type="ARBA" id="ARBA00022448"/>
    </source>
</evidence>
<dbReference type="CDD" id="cd17928">
    <property type="entry name" value="DEXDc_SecA"/>
    <property type="match status" value="1"/>
</dbReference>
<evidence type="ECO:0000259" key="15">
    <source>
        <dbReference type="PROSITE" id="PS51194"/>
    </source>
</evidence>
<evidence type="ECO:0000256" key="11">
    <source>
        <dbReference type="ARBA" id="ARBA00023136"/>
    </source>
</evidence>
<evidence type="ECO:0000256" key="8">
    <source>
        <dbReference type="ARBA" id="ARBA00022927"/>
    </source>
</evidence>
<dbReference type="GO" id="GO:0005829">
    <property type="term" value="C:cytosol"/>
    <property type="evidence" value="ECO:0007669"/>
    <property type="project" value="TreeGrafter"/>
</dbReference>
<keyword evidence="7 12" id="KW-0067">ATP-binding</keyword>
<evidence type="ECO:0000256" key="13">
    <source>
        <dbReference type="RuleBase" id="RU003874"/>
    </source>
</evidence>
<dbReference type="PROSITE" id="PS51196">
    <property type="entry name" value="SECA_MOTOR_DEAD"/>
    <property type="match status" value="1"/>
</dbReference>
<feature type="binding site" evidence="12">
    <location>
        <begin position="102"/>
        <end position="106"/>
    </location>
    <ligand>
        <name>ATP</name>
        <dbReference type="ChEBI" id="CHEBI:30616"/>
    </ligand>
</feature>
<gene>
    <name evidence="12" type="primary">secA</name>
    <name evidence="17" type="ORF">COU09_02235</name>
</gene>
<comment type="caution">
    <text evidence="17">The sequence shown here is derived from an EMBL/GenBank/DDBJ whole genome shotgun (WGS) entry which is preliminary data.</text>
</comment>
<dbReference type="InterPro" id="IPR044722">
    <property type="entry name" value="SecA_SF2_C"/>
</dbReference>
<dbReference type="Gene3D" id="1.10.3060.10">
    <property type="entry name" value="Helical scaffold and wing domains of SecA"/>
    <property type="match status" value="2"/>
</dbReference>
<feature type="binding site" evidence="12">
    <location>
        <position position="84"/>
    </location>
    <ligand>
        <name>ATP</name>
        <dbReference type="ChEBI" id="CHEBI:30616"/>
    </ligand>
</feature>
<dbReference type="FunFam" id="3.90.1440.10:FF:000002">
    <property type="entry name" value="Protein translocase subunit SecA"/>
    <property type="match status" value="1"/>
</dbReference>
<dbReference type="InterPro" id="IPR000185">
    <property type="entry name" value="SecA"/>
</dbReference>
<proteinExistence type="inferred from homology"/>
<dbReference type="PRINTS" id="PR00906">
    <property type="entry name" value="SECA"/>
</dbReference>
<comment type="catalytic activity">
    <reaction evidence="12">
        <text>ATP + H2O + cellular proteinSide 1 = ADP + phosphate + cellular proteinSide 2.</text>
        <dbReference type="EC" id="7.4.2.8"/>
    </reaction>
</comment>
<evidence type="ECO:0000256" key="2">
    <source>
        <dbReference type="ARBA" id="ARBA00007650"/>
    </source>
</evidence>
<keyword evidence="10 12" id="KW-0811">Translocation</keyword>
<dbReference type="Gene3D" id="3.40.50.300">
    <property type="entry name" value="P-loop containing nucleotide triphosphate hydrolases"/>
    <property type="match status" value="3"/>
</dbReference>
<dbReference type="SUPFAM" id="SSF81886">
    <property type="entry name" value="Helical scaffold and wing domains of SecA"/>
    <property type="match status" value="1"/>
</dbReference>
<dbReference type="HAMAP" id="MF_01382">
    <property type="entry name" value="SecA"/>
    <property type="match status" value="1"/>
</dbReference>
<dbReference type="FunFam" id="3.40.50.300:FF:000429">
    <property type="entry name" value="Preprotein translocase subunit SecA"/>
    <property type="match status" value="1"/>
</dbReference>
<dbReference type="GO" id="GO:0043952">
    <property type="term" value="P:protein transport by the Sec complex"/>
    <property type="evidence" value="ECO:0007669"/>
    <property type="project" value="TreeGrafter"/>
</dbReference>
<dbReference type="InterPro" id="IPR011115">
    <property type="entry name" value="SecA_DEAD"/>
</dbReference>
<dbReference type="InterPro" id="IPR001650">
    <property type="entry name" value="Helicase_C-like"/>
</dbReference>
<dbReference type="Pfam" id="PF07517">
    <property type="entry name" value="SecA_DEAD"/>
    <property type="match status" value="1"/>
</dbReference>
<keyword evidence="9 12" id="KW-1278">Translocase</keyword>
<evidence type="ECO:0000256" key="6">
    <source>
        <dbReference type="ARBA" id="ARBA00022741"/>
    </source>
</evidence>
<dbReference type="PROSITE" id="PS51194">
    <property type="entry name" value="HELICASE_CTER"/>
    <property type="match status" value="1"/>
</dbReference>
<dbReference type="InterPro" id="IPR036266">
    <property type="entry name" value="SecA_Wing/Scaffold_sf"/>
</dbReference>
<organism evidence="17 18">
    <name type="scientific">Candidatus Harrisonbacteria bacterium CG10_big_fil_rev_8_21_14_0_10_44_23</name>
    <dbReference type="NCBI Taxonomy" id="1974585"/>
    <lineage>
        <taxon>Bacteria</taxon>
        <taxon>Candidatus Harrisoniibacteriota</taxon>
    </lineage>
</organism>
<evidence type="ECO:0000313" key="17">
    <source>
        <dbReference type="EMBL" id="PIR88470.1"/>
    </source>
</evidence>
<dbReference type="Pfam" id="PF01043">
    <property type="entry name" value="SecA_PP_bind"/>
    <property type="match status" value="1"/>
</dbReference>
<keyword evidence="6 12" id="KW-0547">Nucleotide-binding</keyword>
<dbReference type="Pfam" id="PF21090">
    <property type="entry name" value="P-loop_SecA"/>
    <property type="match status" value="1"/>
</dbReference>
<dbReference type="GO" id="GO:0017038">
    <property type="term" value="P:protein import"/>
    <property type="evidence" value="ECO:0007669"/>
    <property type="project" value="InterPro"/>
</dbReference>
<keyword evidence="11 12" id="KW-0472">Membrane</keyword>
<evidence type="ECO:0000259" key="14">
    <source>
        <dbReference type="PROSITE" id="PS51192"/>
    </source>
</evidence>
<dbReference type="GO" id="GO:0031522">
    <property type="term" value="C:cell envelope Sec protein transport complex"/>
    <property type="evidence" value="ECO:0007669"/>
    <property type="project" value="TreeGrafter"/>
</dbReference>
<comment type="function">
    <text evidence="12">Part of the Sec protein translocase complex. Interacts with the SecYEG preprotein conducting channel. Has a central role in coupling the hydrolysis of ATP to the transfer of proteins into and across the cell membrane, serving as an ATP-driven molecular motor driving the stepwise translocation of polypeptide chains across the membrane.</text>
</comment>
<dbReference type="PANTHER" id="PTHR30612:SF0">
    <property type="entry name" value="CHLOROPLAST PROTEIN-TRANSPORTING ATPASE"/>
    <property type="match status" value="1"/>
</dbReference>
<accession>A0A2H0UPZ5</accession>
<evidence type="ECO:0000256" key="7">
    <source>
        <dbReference type="ARBA" id="ARBA00022840"/>
    </source>
</evidence>
<dbReference type="EMBL" id="PFBB01000023">
    <property type="protein sequence ID" value="PIR88470.1"/>
    <property type="molecule type" value="Genomic_DNA"/>
</dbReference>
<dbReference type="GO" id="GO:0065002">
    <property type="term" value="P:intracellular protein transmembrane transport"/>
    <property type="evidence" value="ECO:0007669"/>
    <property type="project" value="UniProtKB-UniRule"/>
</dbReference>
<dbReference type="InterPro" id="IPR011116">
    <property type="entry name" value="SecA_Wing/Scaffold"/>
</dbReference>
<dbReference type="Pfam" id="PF07516">
    <property type="entry name" value="SecA_SW"/>
    <property type="match status" value="2"/>
</dbReference>
<dbReference type="InterPro" id="IPR020937">
    <property type="entry name" value="SecA_CS"/>
</dbReference>
<dbReference type="GO" id="GO:0005524">
    <property type="term" value="F:ATP binding"/>
    <property type="evidence" value="ECO:0007669"/>
    <property type="project" value="UniProtKB-UniRule"/>
</dbReference>
<comment type="subcellular location">
    <subcellularLocation>
        <location evidence="12">Cell membrane</location>
        <topology evidence="12">Peripheral membrane protein</topology>
        <orientation evidence="12">Cytoplasmic side</orientation>
    </subcellularLocation>
    <subcellularLocation>
        <location evidence="12">Cytoplasm</location>
    </subcellularLocation>
    <subcellularLocation>
        <location evidence="1">Membrane</location>
        <topology evidence="1">Peripheral membrane protein</topology>
    </subcellularLocation>
    <text evidence="12">Distribution is 50-50.</text>
</comment>
<protein>
    <recommendedName>
        <fullName evidence="12 13">Protein translocase subunit SecA</fullName>
        <ecNumber evidence="12">7.4.2.8</ecNumber>
    </recommendedName>
</protein>
<dbReference type="InterPro" id="IPR011130">
    <property type="entry name" value="SecA_preprotein_X-link_dom"/>
</dbReference>
<dbReference type="InterPro" id="IPR027417">
    <property type="entry name" value="P-loop_NTPase"/>
</dbReference>
<keyword evidence="8 12" id="KW-0653">Protein transport</keyword>
<dbReference type="PANTHER" id="PTHR30612">
    <property type="entry name" value="SECA INNER MEMBRANE COMPONENT OF SEC PROTEIN SECRETION SYSTEM"/>
    <property type="match status" value="1"/>
</dbReference>
<sequence>MFGLFESKDAEIKLKPKFKKLVEEVNSLEEQILKLSDEDLKKETANFRSQLADGKTLEDIKARAFAVVREASRRTLGQRHYDVQLVGGAILHEGAIAEMKTGEGKTLMATLAIYLNALEGRGVHAVTVNEYLAKRDTAWMGQIYDFLGMTVTCLVHEGAVKYDADFKLTAEQIEELDKKRDELGSFLIQEDFLRPVSRREAYQSDLTYGTNHEFGFDYLRDNLARSQEQQVQMRWSDEGEALGARHFAIIDEVDSVLIDEARTPLIISAPDSKSSDYYKEFSKVVSRLEAGEDKDYEVDEKQKAVSISEKGIDKVEKALGINDLYSADNLRLTHYLQECLKAYGLFHRDQEYVVKNGEVVIVDQFTGRMMPGRRYSGGLHQAIEAKEGVAVKEESRTYASVSIQNYFRLYTKLSGMTGTAQTSAEEFHKVYELEVENVPTHRQLVREDRSDLIYKSLEAKYKAIAKEAKERSEKGQPVLIGTVSIDKNEELGRYLNQAGVKFEMLNAKNNEKEGTVIAQAGRFGAVTVATNMAGRGVDIILGGNPAVEEDAKKVKELGGLHVIGTERHESRRIDNQLRGRAGRQGDPGSSQFFLSMEDDLMRVFGGERIRNLMQKLHLPDDQPIQAKMLSRAIESSQSKVESHYFEVRKHLLEYDDVMNKQRLSIYDRRQELLKERAHPEVLATLDTFWMEHLEQMDALRESVRLRAVGQKDPLVEYRREGHEMFRALTADFDQWMEENKERIEAVAIKAAKEHGATKSIEEEVALKMQHQHQGMNAGKEVARNPVKAGEKVGRNDPCPCGAKKSDGAPIKYKHCHGG</sequence>
<evidence type="ECO:0000256" key="4">
    <source>
        <dbReference type="ARBA" id="ARBA00022475"/>
    </source>
</evidence>
<feature type="domain" description="Helicase C-terminal" evidence="15">
    <location>
        <begin position="456"/>
        <end position="632"/>
    </location>
</feature>
<feature type="binding site" evidence="12">
    <location>
        <position position="538"/>
    </location>
    <ligand>
        <name>ATP</name>
        <dbReference type="ChEBI" id="CHEBI:30616"/>
    </ligand>
</feature>